<evidence type="ECO:0000256" key="3">
    <source>
        <dbReference type="ARBA" id="ARBA00022723"/>
    </source>
</evidence>
<keyword evidence="10" id="KW-0413">Isomerase</keyword>
<feature type="domain" description="Helicase ATP-binding" evidence="13">
    <location>
        <begin position="114"/>
        <end position="264"/>
    </location>
</feature>
<comment type="caution">
    <text evidence="14">The sequence shown here is derived from an EMBL/GenBank/DDBJ whole genome shotgun (WGS) entry which is preliminary data.</text>
</comment>
<keyword evidence="5" id="KW-0378">Hydrolase</keyword>
<evidence type="ECO:0000259" key="13">
    <source>
        <dbReference type="PROSITE" id="PS51192"/>
    </source>
</evidence>
<dbReference type="SMART" id="SM00487">
    <property type="entry name" value="DEXDc"/>
    <property type="match status" value="1"/>
</dbReference>
<accession>X1I1P4</accession>
<dbReference type="GO" id="GO:0006302">
    <property type="term" value="P:double-strand break repair"/>
    <property type="evidence" value="ECO:0007669"/>
    <property type="project" value="TreeGrafter"/>
</dbReference>
<dbReference type="PANTHER" id="PTHR30580:SF0">
    <property type="entry name" value="PRIMOSOMAL PROTEIN N"/>
    <property type="match status" value="1"/>
</dbReference>
<evidence type="ECO:0000256" key="10">
    <source>
        <dbReference type="ARBA" id="ARBA00023235"/>
    </source>
</evidence>
<evidence type="ECO:0000256" key="2">
    <source>
        <dbReference type="ARBA" id="ARBA00022705"/>
    </source>
</evidence>
<keyword evidence="9" id="KW-0238">DNA-binding</keyword>
<dbReference type="PROSITE" id="PS51192">
    <property type="entry name" value="HELICASE_ATP_BIND_1"/>
    <property type="match status" value="1"/>
</dbReference>
<dbReference type="GO" id="GO:0043138">
    <property type="term" value="F:3'-5' DNA helicase activity"/>
    <property type="evidence" value="ECO:0007669"/>
    <property type="project" value="UniProtKB-EC"/>
</dbReference>
<keyword evidence="2" id="KW-0235">DNA replication</keyword>
<dbReference type="InterPro" id="IPR027417">
    <property type="entry name" value="P-loop_NTPase"/>
</dbReference>
<evidence type="ECO:0000256" key="7">
    <source>
        <dbReference type="ARBA" id="ARBA00022833"/>
    </source>
</evidence>
<reference evidence="14" key="1">
    <citation type="journal article" date="2014" name="Front. Microbiol.">
        <title>High frequency of phylogenetically diverse reductive dehalogenase-homologous genes in deep subseafloor sedimentary metagenomes.</title>
        <authorList>
            <person name="Kawai M."/>
            <person name="Futagami T."/>
            <person name="Toyoda A."/>
            <person name="Takaki Y."/>
            <person name="Nishi S."/>
            <person name="Hori S."/>
            <person name="Arai W."/>
            <person name="Tsubouchi T."/>
            <person name="Morono Y."/>
            <person name="Uchiyama I."/>
            <person name="Ito T."/>
            <person name="Fujiyama A."/>
            <person name="Inagaki F."/>
            <person name="Takami H."/>
        </authorList>
    </citation>
    <scope>NUCLEOTIDE SEQUENCE</scope>
    <source>
        <strain evidence="14">Expedition CK06-06</strain>
    </source>
</reference>
<feature type="non-terminal residue" evidence="14">
    <location>
        <position position="264"/>
    </location>
</feature>
<dbReference type="GO" id="GO:0005524">
    <property type="term" value="F:ATP binding"/>
    <property type="evidence" value="ECO:0007669"/>
    <property type="project" value="UniProtKB-KW"/>
</dbReference>
<protein>
    <recommendedName>
        <fullName evidence="11">DNA 3'-5' helicase</fullName>
        <ecNumber evidence="11">5.6.2.4</ecNumber>
    </recommendedName>
</protein>
<dbReference type="AlphaFoldDB" id="X1I1P4"/>
<dbReference type="CDD" id="cd17929">
    <property type="entry name" value="DEXHc_priA"/>
    <property type="match status" value="1"/>
</dbReference>
<dbReference type="InterPro" id="IPR014001">
    <property type="entry name" value="Helicase_ATP-bd"/>
</dbReference>
<evidence type="ECO:0000256" key="11">
    <source>
        <dbReference type="ARBA" id="ARBA00034808"/>
    </source>
</evidence>
<dbReference type="GO" id="GO:1990077">
    <property type="term" value="C:primosome complex"/>
    <property type="evidence" value="ECO:0007669"/>
    <property type="project" value="UniProtKB-KW"/>
</dbReference>
<evidence type="ECO:0000256" key="4">
    <source>
        <dbReference type="ARBA" id="ARBA00022741"/>
    </source>
</evidence>
<evidence type="ECO:0000256" key="6">
    <source>
        <dbReference type="ARBA" id="ARBA00022806"/>
    </source>
</evidence>
<comment type="catalytic activity">
    <reaction evidence="12">
        <text>ATP + H2O = ADP + phosphate + H(+)</text>
        <dbReference type="Rhea" id="RHEA:13065"/>
        <dbReference type="ChEBI" id="CHEBI:15377"/>
        <dbReference type="ChEBI" id="CHEBI:15378"/>
        <dbReference type="ChEBI" id="CHEBI:30616"/>
        <dbReference type="ChEBI" id="CHEBI:43474"/>
        <dbReference type="ChEBI" id="CHEBI:456216"/>
        <dbReference type="EC" id="5.6.2.4"/>
    </reaction>
</comment>
<evidence type="ECO:0000313" key="14">
    <source>
        <dbReference type="EMBL" id="GAH63245.1"/>
    </source>
</evidence>
<name>X1I1P4_9ZZZZ</name>
<keyword evidence="1" id="KW-0639">Primosome</keyword>
<dbReference type="InterPro" id="IPR011545">
    <property type="entry name" value="DEAD/DEAH_box_helicase_dom"/>
</dbReference>
<dbReference type="FunFam" id="3.40.50.300:FF:000489">
    <property type="entry name" value="Primosome assembly protein PriA"/>
    <property type="match status" value="1"/>
</dbReference>
<dbReference type="PANTHER" id="PTHR30580">
    <property type="entry name" value="PRIMOSOMAL PROTEIN N"/>
    <property type="match status" value="1"/>
</dbReference>
<dbReference type="EC" id="5.6.2.4" evidence="11"/>
<sequence length="264" mass="28408">AMVPSAVGKHPAKTETVVYLDAVVGDWPANLGGRQRRVLDELLEARKQGVEPISLQRLRRHSGAGADTIRRLLGRKLIRTETRQVVLADPADGSEPDEFELNDDQHKAAEAIIGRLGAGFAPLLLHGVTGSGKTEVYIRAIRSAIADGGQVILLAPEIALATQTLQRLARRLPRVVVLHSGLTDAQRAFAFQQIRDGHAAVVIGPRSAIFAPTPKLVLIIVDEEHEGSYKQDNAPRYHGRDVAVKRAQAAGIPIVLGSATPSLE</sequence>
<dbReference type="GO" id="GO:0016787">
    <property type="term" value="F:hydrolase activity"/>
    <property type="evidence" value="ECO:0007669"/>
    <property type="project" value="UniProtKB-KW"/>
</dbReference>
<evidence type="ECO:0000256" key="1">
    <source>
        <dbReference type="ARBA" id="ARBA00022515"/>
    </source>
</evidence>
<evidence type="ECO:0000256" key="5">
    <source>
        <dbReference type="ARBA" id="ARBA00022801"/>
    </source>
</evidence>
<gene>
    <name evidence="14" type="ORF">S03H2_48256</name>
</gene>
<keyword evidence="3" id="KW-0479">Metal-binding</keyword>
<dbReference type="SUPFAM" id="SSF52540">
    <property type="entry name" value="P-loop containing nucleoside triphosphate hydrolases"/>
    <property type="match status" value="1"/>
</dbReference>
<dbReference type="GO" id="GO:0006270">
    <property type="term" value="P:DNA replication initiation"/>
    <property type="evidence" value="ECO:0007669"/>
    <property type="project" value="TreeGrafter"/>
</dbReference>
<organism evidence="14">
    <name type="scientific">marine sediment metagenome</name>
    <dbReference type="NCBI Taxonomy" id="412755"/>
    <lineage>
        <taxon>unclassified sequences</taxon>
        <taxon>metagenomes</taxon>
        <taxon>ecological metagenomes</taxon>
    </lineage>
</organism>
<proteinExistence type="predicted"/>
<dbReference type="GO" id="GO:0006269">
    <property type="term" value="P:DNA replication, synthesis of primer"/>
    <property type="evidence" value="ECO:0007669"/>
    <property type="project" value="UniProtKB-KW"/>
</dbReference>
<feature type="non-terminal residue" evidence="14">
    <location>
        <position position="1"/>
    </location>
</feature>
<evidence type="ECO:0000256" key="12">
    <source>
        <dbReference type="ARBA" id="ARBA00048988"/>
    </source>
</evidence>
<dbReference type="Pfam" id="PF00270">
    <property type="entry name" value="DEAD"/>
    <property type="match status" value="1"/>
</dbReference>
<dbReference type="GO" id="GO:0006310">
    <property type="term" value="P:DNA recombination"/>
    <property type="evidence" value="ECO:0007669"/>
    <property type="project" value="TreeGrafter"/>
</dbReference>
<dbReference type="Gene3D" id="3.40.50.300">
    <property type="entry name" value="P-loop containing nucleotide triphosphate hydrolases"/>
    <property type="match status" value="1"/>
</dbReference>
<keyword evidence="6" id="KW-0347">Helicase</keyword>
<keyword evidence="7" id="KW-0862">Zinc</keyword>
<dbReference type="GO" id="GO:0046872">
    <property type="term" value="F:metal ion binding"/>
    <property type="evidence" value="ECO:0007669"/>
    <property type="project" value="UniProtKB-KW"/>
</dbReference>
<evidence type="ECO:0000256" key="9">
    <source>
        <dbReference type="ARBA" id="ARBA00023125"/>
    </source>
</evidence>
<evidence type="ECO:0000256" key="8">
    <source>
        <dbReference type="ARBA" id="ARBA00022840"/>
    </source>
</evidence>
<keyword evidence="4" id="KW-0547">Nucleotide-binding</keyword>
<dbReference type="EMBL" id="BARU01030411">
    <property type="protein sequence ID" value="GAH63245.1"/>
    <property type="molecule type" value="Genomic_DNA"/>
</dbReference>
<dbReference type="GO" id="GO:0003677">
    <property type="term" value="F:DNA binding"/>
    <property type="evidence" value="ECO:0007669"/>
    <property type="project" value="UniProtKB-KW"/>
</dbReference>
<keyword evidence="8" id="KW-0067">ATP-binding</keyword>